<reference evidence="14 16" key="1">
    <citation type="submission" date="2020-10" db="EMBL/GenBank/DDBJ databases">
        <title>Connecting structure to function with the recovery of over 1000 high-quality activated sludge metagenome-assembled genomes encoding full-length rRNA genes using long-read sequencing.</title>
        <authorList>
            <person name="Singleton C.M."/>
            <person name="Petriglieri F."/>
            <person name="Kristensen J.M."/>
            <person name="Kirkegaard R.H."/>
            <person name="Michaelsen T.Y."/>
            <person name="Andersen M.H."/>
            <person name="Karst S.M."/>
            <person name="Dueholm M.S."/>
            <person name="Nielsen P.H."/>
            <person name="Albertsen M."/>
        </authorList>
    </citation>
    <scope>NUCLEOTIDE SEQUENCE [LARGE SCALE GENOMIC DNA]</scope>
    <source>
        <strain evidence="14">AalE_18-Q3-R2-46_BAT3C.188</strain>
        <strain evidence="15">Ribe_18-Q3-R11-54_MAXAC.001</strain>
    </source>
</reference>
<comment type="subcellular location">
    <subcellularLocation>
        <location evidence="1">Membrane</location>
        <topology evidence="1">Multi-pass membrane protein</topology>
    </subcellularLocation>
</comment>
<dbReference type="EMBL" id="JADIXZ010000005">
    <property type="protein sequence ID" value="MBK6301868.1"/>
    <property type="molecule type" value="Genomic_DNA"/>
</dbReference>
<dbReference type="InterPro" id="IPR004570">
    <property type="entry name" value="Phosphatidylglycerol_P_synth"/>
</dbReference>
<dbReference type="EC" id="2.7.8.5" evidence="11"/>
<evidence type="ECO:0000256" key="3">
    <source>
        <dbReference type="ARBA" id="ARBA00022516"/>
    </source>
</evidence>
<evidence type="ECO:0000256" key="10">
    <source>
        <dbReference type="ARBA" id="ARBA00023264"/>
    </source>
</evidence>
<dbReference type="Proteomes" id="UP000886632">
    <property type="component" value="Unassembled WGS sequence"/>
</dbReference>
<evidence type="ECO:0000313" key="14">
    <source>
        <dbReference type="EMBL" id="MBK6301868.1"/>
    </source>
</evidence>
<name>A0A934X817_9MICO</name>
<dbReference type="Pfam" id="PF01066">
    <property type="entry name" value="CDP-OH_P_transf"/>
    <property type="match status" value="1"/>
</dbReference>
<keyword evidence="7" id="KW-0443">Lipid metabolism</keyword>
<dbReference type="Proteomes" id="UP000718281">
    <property type="component" value="Unassembled WGS sequence"/>
</dbReference>
<comment type="similarity">
    <text evidence="2 12">Belongs to the CDP-alcohol phosphatidyltransferase class-I family.</text>
</comment>
<evidence type="ECO:0000256" key="12">
    <source>
        <dbReference type="RuleBase" id="RU003750"/>
    </source>
</evidence>
<dbReference type="InterPro" id="IPR048254">
    <property type="entry name" value="CDP_ALCOHOL_P_TRANSF_CS"/>
</dbReference>
<dbReference type="InterPro" id="IPR043130">
    <property type="entry name" value="CDP-OH_PTrfase_TM_dom"/>
</dbReference>
<evidence type="ECO:0000313" key="16">
    <source>
        <dbReference type="Proteomes" id="UP000718281"/>
    </source>
</evidence>
<dbReference type="GO" id="GO:0046474">
    <property type="term" value="P:glycerophospholipid biosynthetic process"/>
    <property type="evidence" value="ECO:0007669"/>
    <property type="project" value="TreeGrafter"/>
</dbReference>
<dbReference type="EMBL" id="JADKGK010000020">
    <property type="protein sequence ID" value="MBL0004462.1"/>
    <property type="molecule type" value="Genomic_DNA"/>
</dbReference>
<keyword evidence="8 13" id="KW-0472">Membrane</keyword>
<evidence type="ECO:0000256" key="11">
    <source>
        <dbReference type="NCBIfam" id="TIGR00560"/>
    </source>
</evidence>
<dbReference type="InterPro" id="IPR050324">
    <property type="entry name" value="CDP-alcohol_PTase-I"/>
</dbReference>
<evidence type="ECO:0000256" key="5">
    <source>
        <dbReference type="ARBA" id="ARBA00022692"/>
    </source>
</evidence>
<gene>
    <name evidence="14" type="primary">pgsA</name>
    <name evidence="14" type="ORF">IPF40_12760</name>
    <name evidence="15" type="ORF">IPP00_10905</name>
</gene>
<organism evidence="14 16">
    <name type="scientific">Candidatus Phosphoribacter hodrii</name>
    <dbReference type="NCBI Taxonomy" id="2953743"/>
    <lineage>
        <taxon>Bacteria</taxon>
        <taxon>Bacillati</taxon>
        <taxon>Actinomycetota</taxon>
        <taxon>Actinomycetes</taxon>
        <taxon>Micrococcales</taxon>
        <taxon>Dermatophilaceae</taxon>
        <taxon>Candidatus Phosphoribacter</taxon>
    </lineage>
</organism>
<evidence type="ECO:0000256" key="2">
    <source>
        <dbReference type="ARBA" id="ARBA00010441"/>
    </source>
</evidence>
<dbReference type="PANTHER" id="PTHR14269:SF52">
    <property type="entry name" value="PHOSPHATIDYLGLYCEROPHOSPHATE SYNTHASE-RELATED"/>
    <property type="match status" value="1"/>
</dbReference>
<feature type="transmembrane region" description="Helical" evidence="13">
    <location>
        <begin position="169"/>
        <end position="191"/>
    </location>
</feature>
<dbReference type="GO" id="GO:0016020">
    <property type="term" value="C:membrane"/>
    <property type="evidence" value="ECO:0007669"/>
    <property type="project" value="UniProtKB-SubCell"/>
</dbReference>
<comment type="caution">
    <text evidence="14">The sequence shown here is derived from an EMBL/GenBank/DDBJ whole genome shotgun (WGS) entry which is preliminary data.</text>
</comment>
<dbReference type="PANTHER" id="PTHR14269">
    <property type="entry name" value="CDP-DIACYLGLYCEROL--GLYCEROL-3-PHOSPHATE 3-PHOSPHATIDYLTRANSFERASE-RELATED"/>
    <property type="match status" value="1"/>
</dbReference>
<keyword evidence="5 13" id="KW-0812">Transmembrane</keyword>
<dbReference type="PIRSF" id="PIRSF000847">
    <property type="entry name" value="Phos_ph_gly_syn"/>
    <property type="match status" value="1"/>
</dbReference>
<dbReference type="NCBIfam" id="TIGR00560">
    <property type="entry name" value="pgsA"/>
    <property type="match status" value="1"/>
</dbReference>
<keyword evidence="10" id="KW-1208">Phospholipid metabolism</keyword>
<feature type="transmembrane region" description="Helical" evidence="13">
    <location>
        <begin position="91"/>
        <end position="109"/>
    </location>
</feature>
<dbReference type="PROSITE" id="PS00379">
    <property type="entry name" value="CDP_ALCOHOL_P_TRANSF"/>
    <property type="match status" value="1"/>
</dbReference>
<proteinExistence type="inferred from homology"/>
<evidence type="ECO:0000256" key="8">
    <source>
        <dbReference type="ARBA" id="ARBA00023136"/>
    </source>
</evidence>
<evidence type="ECO:0000256" key="4">
    <source>
        <dbReference type="ARBA" id="ARBA00022679"/>
    </source>
</evidence>
<keyword evidence="9" id="KW-0594">Phospholipid biosynthesis</keyword>
<evidence type="ECO:0000256" key="7">
    <source>
        <dbReference type="ARBA" id="ARBA00023098"/>
    </source>
</evidence>
<accession>A0A934X817</accession>
<dbReference type="Gene3D" id="1.20.120.1760">
    <property type="match status" value="1"/>
</dbReference>
<protein>
    <recommendedName>
        <fullName evidence="11">CDP-diacylglycerol--glycerol-3-phosphate 3-phosphatidyltransferase</fullName>
        <ecNumber evidence="11">2.7.8.5</ecNumber>
    </recommendedName>
</protein>
<keyword evidence="3" id="KW-0444">Lipid biosynthesis</keyword>
<keyword evidence="6 13" id="KW-1133">Transmembrane helix</keyword>
<evidence type="ECO:0000256" key="1">
    <source>
        <dbReference type="ARBA" id="ARBA00004141"/>
    </source>
</evidence>
<dbReference type="InterPro" id="IPR000462">
    <property type="entry name" value="CDP-OH_P_trans"/>
</dbReference>
<evidence type="ECO:0000256" key="6">
    <source>
        <dbReference type="ARBA" id="ARBA00022989"/>
    </source>
</evidence>
<dbReference type="GO" id="GO:0008444">
    <property type="term" value="F:CDP-diacylglycerol-glycerol-3-phosphate 3-phosphatidyltransferase activity"/>
    <property type="evidence" value="ECO:0007669"/>
    <property type="project" value="UniProtKB-UniRule"/>
</dbReference>
<feature type="transmembrane region" description="Helical" evidence="13">
    <location>
        <begin position="145"/>
        <end position="163"/>
    </location>
</feature>
<evidence type="ECO:0000256" key="9">
    <source>
        <dbReference type="ARBA" id="ARBA00023209"/>
    </source>
</evidence>
<sequence length="215" mass="23080">MTGPPDPMAQPSHGTSPWNLPNALTVLRILLVPVFGSMLLAQNGADAGQRFAALAVFVVAMITDRIDGDIARSRGLVTDVGKILDPIADKALLGMAFVGLSLIGLVPWWVTLLVLAREVGVTVVRFVVIRHGVMPAGRGGKIKTFAQAVALSLLILPAWVLPAPQIWQWTAYSVLAIAVALTVVTGLDYLVQAHRLRRTSPRAMAKRAAREAKKR</sequence>
<dbReference type="AlphaFoldDB" id="A0A934X817"/>
<evidence type="ECO:0000256" key="13">
    <source>
        <dbReference type="SAM" id="Phobius"/>
    </source>
</evidence>
<keyword evidence="4 12" id="KW-0808">Transferase</keyword>
<evidence type="ECO:0000313" key="15">
    <source>
        <dbReference type="EMBL" id="MBL0004462.1"/>
    </source>
</evidence>